<sequence length="383" mass="45544">MTNTKSPKVSIVLVTYNRANELKEAIEQVLKQTYENIELLIGDDCSSDNTQEVIKSFNTNKIKNIRHKKNQGFFDNWQATLKYINSDYFIPIICDDDRLVDPNFIKDSICLFMQEDDIDMVFARVGTVINKKLTLQEHEFKNEYTGMQLVKDFYLYQKHLCLSTMILKKKYLDFFLNPNFKWDSSIVSNDQVLIYDILLHCKKIKFLNKVVYHWIREENIETFSNSIQSSVYAQLKNTTSLVEHVIPYLKEKNLEHLINSFDKYFLNHFEQMEMNYYLNLNQEIFEKLISENELKNKKIYIYGFGEVGIKLNDFLISKDIFICNFIDDIRKGEDIITFSNYLKNENEDSIIIIASYKRKIIHNIYKKLIQIPNKFKILELIDN</sequence>
<evidence type="ECO:0000313" key="3">
    <source>
        <dbReference type="Proteomes" id="UP000290092"/>
    </source>
</evidence>
<keyword evidence="3" id="KW-1185">Reference proteome</keyword>
<dbReference type="Pfam" id="PF00535">
    <property type="entry name" value="Glycos_transf_2"/>
    <property type="match status" value="1"/>
</dbReference>
<dbReference type="RefSeq" id="WP_114842959.1">
    <property type="nucleotide sequence ID" value="NZ_CP031219.1"/>
</dbReference>
<reference evidence="2 3" key="1">
    <citation type="submission" date="2017-09" db="EMBL/GenBank/DDBJ databases">
        <title>Genomics of the genus Arcobacter.</title>
        <authorList>
            <person name="Perez-Cataluna A."/>
            <person name="Figueras M.J."/>
            <person name="Salas-Masso N."/>
        </authorList>
    </citation>
    <scope>NUCLEOTIDE SEQUENCE [LARGE SCALE GENOMIC DNA]</scope>
    <source>
        <strain evidence="2 3">CECT 7386</strain>
    </source>
</reference>
<dbReference type="PANTHER" id="PTHR22916:SF3">
    <property type="entry name" value="UDP-GLCNAC:BETAGAL BETA-1,3-N-ACETYLGLUCOSAMINYLTRANSFERASE-LIKE PROTEIN 1"/>
    <property type="match status" value="1"/>
</dbReference>
<evidence type="ECO:0000313" key="2">
    <source>
        <dbReference type="EMBL" id="RXK17046.1"/>
    </source>
</evidence>
<dbReference type="GO" id="GO:0016758">
    <property type="term" value="F:hexosyltransferase activity"/>
    <property type="evidence" value="ECO:0007669"/>
    <property type="project" value="UniProtKB-ARBA"/>
</dbReference>
<dbReference type="InterPro" id="IPR001173">
    <property type="entry name" value="Glyco_trans_2-like"/>
</dbReference>
<gene>
    <name evidence="2" type="ORF">CP985_00105</name>
</gene>
<dbReference type="SUPFAM" id="SSF53448">
    <property type="entry name" value="Nucleotide-diphospho-sugar transferases"/>
    <property type="match status" value="1"/>
</dbReference>
<proteinExistence type="predicted"/>
<dbReference type="KEGG" id="amyt:AMYT_2614"/>
<organism evidence="2 3">
    <name type="scientific">Malaciobacter mytili LMG 24559</name>
    <dbReference type="NCBI Taxonomy" id="1032238"/>
    <lineage>
        <taxon>Bacteria</taxon>
        <taxon>Pseudomonadati</taxon>
        <taxon>Campylobacterota</taxon>
        <taxon>Epsilonproteobacteria</taxon>
        <taxon>Campylobacterales</taxon>
        <taxon>Arcobacteraceae</taxon>
        <taxon>Malaciobacter</taxon>
    </lineage>
</organism>
<name>A0AAX2AKW7_9BACT</name>
<dbReference type="EMBL" id="NXID01000001">
    <property type="protein sequence ID" value="RXK17046.1"/>
    <property type="molecule type" value="Genomic_DNA"/>
</dbReference>
<dbReference type="AlphaFoldDB" id="A0AAX2AKW7"/>
<dbReference type="InterPro" id="IPR029044">
    <property type="entry name" value="Nucleotide-diphossugar_trans"/>
</dbReference>
<accession>A0AAX2AKW7</accession>
<comment type="caution">
    <text evidence="2">The sequence shown here is derived from an EMBL/GenBank/DDBJ whole genome shotgun (WGS) entry which is preliminary data.</text>
</comment>
<dbReference type="CDD" id="cd00761">
    <property type="entry name" value="Glyco_tranf_GTA_type"/>
    <property type="match status" value="1"/>
</dbReference>
<dbReference type="Proteomes" id="UP000290092">
    <property type="component" value="Unassembled WGS sequence"/>
</dbReference>
<feature type="domain" description="Glycosyltransferase 2-like" evidence="1">
    <location>
        <begin position="10"/>
        <end position="159"/>
    </location>
</feature>
<dbReference type="PANTHER" id="PTHR22916">
    <property type="entry name" value="GLYCOSYLTRANSFERASE"/>
    <property type="match status" value="1"/>
</dbReference>
<protein>
    <recommendedName>
        <fullName evidence="1">Glycosyltransferase 2-like domain-containing protein</fullName>
    </recommendedName>
</protein>
<evidence type="ECO:0000259" key="1">
    <source>
        <dbReference type="Pfam" id="PF00535"/>
    </source>
</evidence>
<dbReference type="Gene3D" id="3.90.550.10">
    <property type="entry name" value="Spore Coat Polysaccharide Biosynthesis Protein SpsA, Chain A"/>
    <property type="match status" value="1"/>
</dbReference>